<evidence type="ECO:0000313" key="13">
    <source>
        <dbReference type="EMBL" id="MFH8253237.1"/>
    </source>
</evidence>
<dbReference type="Proteomes" id="UP001610861">
    <property type="component" value="Unassembled WGS sequence"/>
</dbReference>
<keyword evidence="10" id="KW-0472">Membrane</keyword>
<dbReference type="RefSeq" id="WP_397558663.1">
    <property type="nucleotide sequence ID" value="NZ_JBIQWL010000019.1"/>
</dbReference>
<keyword evidence="10" id="KW-1133">Transmembrane helix</keyword>
<evidence type="ECO:0000256" key="1">
    <source>
        <dbReference type="ARBA" id="ARBA00000085"/>
    </source>
</evidence>
<keyword evidence="10" id="KW-0812">Transmembrane</keyword>
<dbReference type="EMBL" id="JBIQWL010000019">
    <property type="protein sequence ID" value="MFH8253237.1"/>
    <property type="molecule type" value="Genomic_DNA"/>
</dbReference>
<dbReference type="PANTHER" id="PTHR24421:SF10">
    <property type="entry name" value="NITRATE_NITRITE SENSOR PROTEIN NARQ"/>
    <property type="match status" value="1"/>
</dbReference>
<comment type="catalytic activity">
    <reaction evidence="1">
        <text>ATP + protein L-histidine = ADP + protein N-phospho-L-histidine.</text>
        <dbReference type="EC" id="2.7.13.3"/>
    </reaction>
</comment>
<evidence type="ECO:0000256" key="3">
    <source>
        <dbReference type="ARBA" id="ARBA00022553"/>
    </source>
</evidence>
<keyword evidence="6 13" id="KW-0418">Kinase</keyword>
<feature type="domain" description="Signal transduction histidine kinase subgroup 3 dimerisation and phosphoacceptor" evidence="12">
    <location>
        <begin position="186"/>
        <end position="251"/>
    </location>
</feature>
<reference evidence="13 14" key="1">
    <citation type="submission" date="2024-09" db="EMBL/GenBank/DDBJ databases">
        <authorList>
            <person name="Pan X."/>
        </authorList>
    </citation>
    <scope>NUCLEOTIDE SEQUENCE [LARGE SCALE GENOMIC DNA]</scope>
    <source>
        <strain evidence="13 14">B2969</strain>
    </source>
</reference>
<name>A0ABW7QGA3_9MICO</name>
<keyword evidence="4" id="KW-0808">Transferase</keyword>
<feature type="transmembrane region" description="Helical" evidence="10">
    <location>
        <begin position="42"/>
        <end position="58"/>
    </location>
</feature>
<dbReference type="InterPro" id="IPR036890">
    <property type="entry name" value="HATPase_C_sf"/>
</dbReference>
<keyword evidence="14" id="KW-1185">Reference proteome</keyword>
<dbReference type="InterPro" id="IPR050482">
    <property type="entry name" value="Sensor_HK_TwoCompSys"/>
</dbReference>
<dbReference type="Pfam" id="PF07730">
    <property type="entry name" value="HisKA_3"/>
    <property type="match status" value="1"/>
</dbReference>
<dbReference type="CDD" id="cd16917">
    <property type="entry name" value="HATPase_UhpB-NarQ-NarX-like"/>
    <property type="match status" value="1"/>
</dbReference>
<dbReference type="Pfam" id="PF02518">
    <property type="entry name" value="HATPase_c"/>
    <property type="match status" value="1"/>
</dbReference>
<organism evidence="13 14">
    <name type="scientific">Microbacterium alkaliflavum</name>
    <dbReference type="NCBI Taxonomy" id="3248839"/>
    <lineage>
        <taxon>Bacteria</taxon>
        <taxon>Bacillati</taxon>
        <taxon>Actinomycetota</taxon>
        <taxon>Actinomycetes</taxon>
        <taxon>Micrococcales</taxon>
        <taxon>Microbacteriaceae</taxon>
        <taxon>Microbacterium</taxon>
    </lineage>
</organism>
<keyword evidence="8" id="KW-0902">Two-component regulatory system</keyword>
<evidence type="ECO:0000256" key="6">
    <source>
        <dbReference type="ARBA" id="ARBA00022777"/>
    </source>
</evidence>
<feature type="transmembrane region" description="Helical" evidence="10">
    <location>
        <begin position="137"/>
        <end position="154"/>
    </location>
</feature>
<keyword evidence="7" id="KW-0067">ATP-binding</keyword>
<keyword evidence="9" id="KW-0175">Coiled coil</keyword>
<evidence type="ECO:0000256" key="5">
    <source>
        <dbReference type="ARBA" id="ARBA00022741"/>
    </source>
</evidence>
<keyword evidence="5" id="KW-0547">Nucleotide-binding</keyword>
<evidence type="ECO:0000256" key="10">
    <source>
        <dbReference type="SAM" id="Phobius"/>
    </source>
</evidence>
<dbReference type="Gene3D" id="3.30.565.10">
    <property type="entry name" value="Histidine kinase-like ATPase, C-terminal domain"/>
    <property type="match status" value="1"/>
</dbReference>
<evidence type="ECO:0000256" key="9">
    <source>
        <dbReference type="SAM" id="Coils"/>
    </source>
</evidence>
<keyword evidence="3" id="KW-0597">Phosphoprotein</keyword>
<evidence type="ECO:0000313" key="14">
    <source>
        <dbReference type="Proteomes" id="UP001610861"/>
    </source>
</evidence>
<feature type="coiled-coil region" evidence="9">
    <location>
        <begin position="154"/>
        <end position="181"/>
    </location>
</feature>
<dbReference type="InterPro" id="IPR011712">
    <property type="entry name" value="Sig_transdc_His_kin_sub3_dim/P"/>
</dbReference>
<accession>A0ABW7QGA3</accession>
<dbReference type="InterPro" id="IPR003594">
    <property type="entry name" value="HATPase_dom"/>
</dbReference>
<evidence type="ECO:0000256" key="4">
    <source>
        <dbReference type="ARBA" id="ARBA00022679"/>
    </source>
</evidence>
<gene>
    <name evidence="13" type="ORF">ACH3VR_22920</name>
</gene>
<evidence type="ECO:0000259" key="11">
    <source>
        <dbReference type="Pfam" id="PF02518"/>
    </source>
</evidence>
<feature type="transmembrane region" description="Helical" evidence="10">
    <location>
        <begin position="70"/>
        <end position="103"/>
    </location>
</feature>
<dbReference type="EC" id="2.7.13.3" evidence="2"/>
<dbReference type="SUPFAM" id="SSF55874">
    <property type="entry name" value="ATPase domain of HSP90 chaperone/DNA topoisomerase II/histidine kinase"/>
    <property type="match status" value="1"/>
</dbReference>
<evidence type="ECO:0000259" key="12">
    <source>
        <dbReference type="Pfam" id="PF07730"/>
    </source>
</evidence>
<dbReference type="GO" id="GO:0016301">
    <property type="term" value="F:kinase activity"/>
    <property type="evidence" value="ECO:0007669"/>
    <property type="project" value="UniProtKB-KW"/>
</dbReference>
<dbReference type="PANTHER" id="PTHR24421">
    <property type="entry name" value="NITRATE/NITRITE SENSOR PROTEIN NARX-RELATED"/>
    <property type="match status" value="1"/>
</dbReference>
<comment type="caution">
    <text evidence="13">The sequence shown here is derived from an EMBL/GenBank/DDBJ whole genome shotgun (WGS) entry which is preliminary data.</text>
</comment>
<feature type="transmembrane region" description="Helical" evidence="10">
    <location>
        <begin position="109"/>
        <end position="130"/>
    </location>
</feature>
<dbReference type="Gene3D" id="1.20.5.1930">
    <property type="match status" value="1"/>
</dbReference>
<feature type="transmembrane region" description="Helical" evidence="10">
    <location>
        <begin position="12"/>
        <end position="30"/>
    </location>
</feature>
<protein>
    <recommendedName>
        <fullName evidence="2">histidine kinase</fullName>
        <ecNumber evidence="2">2.7.13.3</ecNumber>
    </recommendedName>
</protein>
<sequence>MRRLRLLVRRHGFDVLIVVSAAAAMLEVVVKHPESGAPPEVLWFRIVAIGLIVLPLFARQRFPIGAPIAYWTLGVAVSFVDGQLIPLTTGLFILTMAVSFLLGSERNVWKARLGLAVVVGGAAVVVYNLTTHSPTQLLFIPALFGVCWFLGFAVRQRADLAAAAEERAAQAERDRQSSARIAVAEERARIARELHDIVAHAVSVMVLHTGAVRHRLPDAFPDEKEALREVEETGRRALSEMRQLLGALRGDDEAPELRPQSGLAGLEALLDEIRRAGLPVALETHGEPVALPGPIDLAAYRIAQEGLTNALKHAHARRADVSIAYSPEELLVQVLDDGDGPKPSDGLGHGLIGIRERVKIYGGELVAGPGPQGGFVLSARLPLDR</sequence>
<evidence type="ECO:0000256" key="7">
    <source>
        <dbReference type="ARBA" id="ARBA00022840"/>
    </source>
</evidence>
<evidence type="ECO:0000256" key="2">
    <source>
        <dbReference type="ARBA" id="ARBA00012438"/>
    </source>
</evidence>
<proteinExistence type="predicted"/>
<evidence type="ECO:0000256" key="8">
    <source>
        <dbReference type="ARBA" id="ARBA00023012"/>
    </source>
</evidence>
<feature type="domain" description="Histidine kinase/HSP90-like ATPase" evidence="11">
    <location>
        <begin position="299"/>
        <end position="384"/>
    </location>
</feature>